<evidence type="ECO:0000256" key="1">
    <source>
        <dbReference type="SAM" id="MobiDB-lite"/>
    </source>
</evidence>
<keyword evidence="3" id="KW-1185">Reference proteome</keyword>
<proteinExistence type="predicted"/>
<reference evidence="2" key="2">
    <citation type="submission" date="2021-04" db="EMBL/GenBank/DDBJ databases">
        <authorList>
            <person name="Podell S."/>
        </authorList>
    </citation>
    <scope>NUCLEOTIDE SEQUENCE</scope>
    <source>
        <strain evidence="2">Hildebrandi</strain>
    </source>
</reference>
<gene>
    <name evidence="2" type="ORF">IV203_019965</name>
</gene>
<reference evidence="2" key="1">
    <citation type="journal article" date="2021" name="Sci. Rep.">
        <title>Diploid genomic architecture of Nitzschia inconspicua, an elite biomass production diatom.</title>
        <authorList>
            <person name="Oliver A."/>
            <person name="Podell S."/>
            <person name="Pinowska A."/>
            <person name="Traller J.C."/>
            <person name="Smith S.R."/>
            <person name="McClure R."/>
            <person name="Beliaev A."/>
            <person name="Bohutskyi P."/>
            <person name="Hill E.A."/>
            <person name="Rabines A."/>
            <person name="Zheng H."/>
            <person name="Allen L.Z."/>
            <person name="Kuo A."/>
            <person name="Grigoriev I.V."/>
            <person name="Allen A.E."/>
            <person name="Hazlebeck D."/>
            <person name="Allen E.E."/>
        </authorList>
    </citation>
    <scope>NUCLEOTIDE SEQUENCE</scope>
    <source>
        <strain evidence="2">Hildebrandi</strain>
    </source>
</reference>
<evidence type="ECO:0000313" key="2">
    <source>
        <dbReference type="EMBL" id="KAG7371395.1"/>
    </source>
</evidence>
<feature type="region of interest" description="Disordered" evidence="1">
    <location>
        <begin position="1"/>
        <end position="21"/>
    </location>
</feature>
<feature type="compositionally biased region" description="Basic residues" evidence="1">
    <location>
        <begin position="467"/>
        <end position="480"/>
    </location>
</feature>
<feature type="compositionally biased region" description="Low complexity" evidence="1">
    <location>
        <begin position="482"/>
        <end position="500"/>
    </location>
</feature>
<dbReference type="Proteomes" id="UP000693970">
    <property type="component" value="Unassembled WGS sequence"/>
</dbReference>
<evidence type="ECO:0000313" key="3">
    <source>
        <dbReference type="Proteomes" id="UP000693970"/>
    </source>
</evidence>
<organism evidence="2 3">
    <name type="scientific">Nitzschia inconspicua</name>
    <dbReference type="NCBI Taxonomy" id="303405"/>
    <lineage>
        <taxon>Eukaryota</taxon>
        <taxon>Sar</taxon>
        <taxon>Stramenopiles</taxon>
        <taxon>Ochrophyta</taxon>
        <taxon>Bacillariophyta</taxon>
        <taxon>Bacillariophyceae</taxon>
        <taxon>Bacillariophycidae</taxon>
        <taxon>Bacillariales</taxon>
        <taxon>Bacillariaceae</taxon>
        <taxon>Nitzschia</taxon>
    </lineage>
</organism>
<sequence length="621" mass="67345">MNHMDADDFQGPSVQISGVESDSHDEFVDASALDGLCPMVSNLQAVLEAATLSDLQTALEAASFTAPSAPSDLLASSPTPATVVTTAEFSVSDPTLRVRTAPITAPPKSGYVKITSAARLQQAGSDLLKTNFDIVAEAAPQLFSLLDLHAPNLDSFVDFHANLEVVSHHLLQYDLYEVFRLVKPLPAPPTAFFTDMSATPSTISVQLADNRPDLFAQYGVLKLTDVLASNAWFRTWSADAWICPNLELSASYLYARMAPDLRSTLRAKHDAFPSAQQGGPLLLYLLINQVVAANKSVGRFLVDRLCTVTISSYPGEDITKVVTHLRALVRSLKAIHRHDASGLEISFIPSDLTKQLYAIFATASCPAFTSFFAYQFNQERNADLFDVDQTYAWTDAELLLSAAERLYHDLLTHGDWHGTKKNHATFPAFTSPTDAAAFLTRLHCHNCDGPHLLRACPQPQDEARISANRKRMDKTRKLARKTTPASATASAPASNTATPARRSKWPPRPKRGESTDAIIDGHPYFFHFKKGRWVPSARSASVPAALPTVMAAPVLSLNVAAPPAPFSVITTAPTIAPTIAPTVAVAAAVPDPDATTLAARRLHAQMLITKLQEDFQKLGFL</sequence>
<protein>
    <submittedName>
        <fullName evidence="2">Uncharacterized protein</fullName>
    </submittedName>
</protein>
<feature type="region of interest" description="Disordered" evidence="1">
    <location>
        <begin position="460"/>
        <end position="516"/>
    </location>
</feature>
<dbReference type="AlphaFoldDB" id="A0A9K3Q5R4"/>
<dbReference type="EMBL" id="JAGRRH010000004">
    <property type="protein sequence ID" value="KAG7371395.1"/>
    <property type="molecule type" value="Genomic_DNA"/>
</dbReference>
<accession>A0A9K3Q5R4</accession>
<name>A0A9K3Q5R4_9STRA</name>
<dbReference type="OrthoDB" id="8026949at2759"/>
<comment type="caution">
    <text evidence="2">The sequence shown here is derived from an EMBL/GenBank/DDBJ whole genome shotgun (WGS) entry which is preliminary data.</text>
</comment>